<evidence type="ECO:0008006" key="3">
    <source>
        <dbReference type="Google" id="ProtNLM"/>
    </source>
</evidence>
<dbReference type="GeneID" id="85164647"/>
<dbReference type="RefSeq" id="WP_144414378.1">
    <property type="nucleotide sequence ID" value="NZ_CAJPMS010000004.1"/>
</dbReference>
<proteinExistence type="predicted"/>
<organism evidence="1 2">
    <name type="scientific">Bifidobacterium scardovii</name>
    <dbReference type="NCBI Taxonomy" id="158787"/>
    <lineage>
        <taxon>Bacteria</taxon>
        <taxon>Bacillati</taxon>
        <taxon>Actinomycetota</taxon>
        <taxon>Actinomycetes</taxon>
        <taxon>Bifidobacteriales</taxon>
        <taxon>Bifidobacteriaceae</taxon>
        <taxon>Bifidobacterium</taxon>
    </lineage>
</organism>
<keyword evidence="2" id="KW-1185">Reference proteome</keyword>
<comment type="caution">
    <text evidence="1">The sequence shown here is derived from an EMBL/GenBank/DDBJ whole genome shotgun (WGS) entry which is preliminary data.</text>
</comment>
<dbReference type="STRING" id="158787.BSCA_0221"/>
<evidence type="ECO:0000313" key="2">
    <source>
        <dbReference type="Proteomes" id="UP000029033"/>
    </source>
</evidence>
<dbReference type="EMBL" id="JGZO01000012">
    <property type="protein sequence ID" value="KFI93731.1"/>
    <property type="molecule type" value="Genomic_DNA"/>
</dbReference>
<dbReference type="OrthoDB" id="3173471at2"/>
<dbReference type="eggNOG" id="COG2852">
    <property type="taxonomic scope" value="Bacteria"/>
</dbReference>
<accession>A0A087DDY1</accession>
<dbReference type="Proteomes" id="UP000029033">
    <property type="component" value="Unassembled WGS sequence"/>
</dbReference>
<gene>
    <name evidence="1" type="ORF">BSCA_0221</name>
</gene>
<reference evidence="1 2" key="1">
    <citation type="submission" date="2014-03" db="EMBL/GenBank/DDBJ databases">
        <title>Genomics of Bifidobacteria.</title>
        <authorList>
            <person name="Ventura M."/>
            <person name="Milani C."/>
            <person name="Lugli G.A."/>
        </authorList>
    </citation>
    <scope>NUCLEOTIDE SEQUENCE [LARGE SCALE GENOMIC DNA]</scope>
    <source>
        <strain evidence="1 2">LMG 21589</strain>
    </source>
</reference>
<dbReference type="AlphaFoldDB" id="A0A087DDY1"/>
<name>A0A087DDY1_9BIFI</name>
<evidence type="ECO:0000313" key="1">
    <source>
        <dbReference type="EMBL" id="KFI93731.1"/>
    </source>
</evidence>
<sequence>MAESLSLKALTELKNMRLQQCAELSARTKTKLVFARATALELLAVEKPSMPVERGRDSLFCAVAPTLNTRKKVSGVRCLAWSGPIETQTVGRRFECTTPVCTWAHCAAILTLEELIVLGESMMRRDRRLKRATIDDFVRYVGNAKSFEGIAKCRLAIRIMQGDTDSSQETRTRIALMRYGLPEPEVNYALQLPQTVRTIMLDMAYRELKIAIEYDGSYHRFSGEQICNGHRRRRKTVLDKATDVYRQSAK</sequence>
<protein>
    <recommendedName>
        <fullName evidence="3">DUF559 domain-containing protein</fullName>
    </recommendedName>
</protein>